<dbReference type="PANTHER" id="PTHR31973:SF195">
    <property type="entry name" value="MUDR FAMILY TRANSPOSASE"/>
    <property type="match status" value="1"/>
</dbReference>
<sequence length="313" mass="35628">MFWEITRYGGAHACVNPALTQDHNKLDSDLIAHLIVNLVIDAPHTLVKSIRTMMNNEFGYNISYKEGMASKTQGHSISIWKLGKLIRNAPTMDGCHATLHARDCRFEHVTPIVQVDDTFLYGKYKGALLMATSQDGNRKCFPLAFALVEGILSSVEDANILWQPPYAHHVFCTRHLASNLHSEYKKKWLKKLFINMSYEPRRHAVDSLLSELRLMFSDGAEWIDNIPKEKWSLAYVGGMRYSHMTTNFAKSMNVVFKGVRALPITGLVKATYYRLNAYFTEHSRKYAAQLQAGRLYSETVHDRLNKAPGTDLD</sequence>
<name>A0A834WAB8_9FABA</name>
<keyword evidence="2" id="KW-1185">Reference proteome</keyword>
<dbReference type="OrthoDB" id="1415334at2759"/>
<evidence type="ECO:0008006" key="3">
    <source>
        <dbReference type="Google" id="ProtNLM"/>
    </source>
</evidence>
<accession>A0A834WAB8</accession>
<organism evidence="1 2">
    <name type="scientific">Senna tora</name>
    <dbReference type="NCBI Taxonomy" id="362788"/>
    <lineage>
        <taxon>Eukaryota</taxon>
        <taxon>Viridiplantae</taxon>
        <taxon>Streptophyta</taxon>
        <taxon>Embryophyta</taxon>
        <taxon>Tracheophyta</taxon>
        <taxon>Spermatophyta</taxon>
        <taxon>Magnoliopsida</taxon>
        <taxon>eudicotyledons</taxon>
        <taxon>Gunneridae</taxon>
        <taxon>Pentapetalae</taxon>
        <taxon>rosids</taxon>
        <taxon>fabids</taxon>
        <taxon>Fabales</taxon>
        <taxon>Fabaceae</taxon>
        <taxon>Caesalpinioideae</taxon>
        <taxon>Cassia clade</taxon>
        <taxon>Senna</taxon>
    </lineage>
</organism>
<evidence type="ECO:0000313" key="1">
    <source>
        <dbReference type="EMBL" id="KAF7815092.1"/>
    </source>
</evidence>
<protein>
    <recommendedName>
        <fullName evidence="3">Transposase</fullName>
    </recommendedName>
</protein>
<dbReference type="EMBL" id="JAAIUW010000009">
    <property type="protein sequence ID" value="KAF7815092.1"/>
    <property type="molecule type" value="Genomic_DNA"/>
</dbReference>
<reference evidence="1" key="1">
    <citation type="submission" date="2020-09" db="EMBL/GenBank/DDBJ databases">
        <title>Genome-Enabled Discovery of Anthraquinone Biosynthesis in Senna tora.</title>
        <authorList>
            <person name="Kang S.-H."/>
            <person name="Pandey R.P."/>
            <person name="Lee C.-M."/>
            <person name="Sim J.-S."/>
            <person name="Jeong J.-T."/>
            <person name="Choi B.-S."/>
            <person name="Jung M."/>
            <person name="Ginzburg D."/>
            <person name="Zhao K."/>
            <person name="Won S.Y."/>
            <person name="Oh T.-J."/>
            <person name="Yu Y."/>
            <person name="Kim N.-H."/>
            <person name="Lee O.R."/>
            <person name="Lee T.-H."/>
            <person name="Bashyal P."/>
            <person name="Kim T.-S."/>
            <person name="Lee W.-H."/>
            <person name="Kawkins C."/>
            <person name="Kim C.-K."/>
            <person name="Kim J.S."/>
            <person name="Ahn B.O."/>
            <person name="Rhee S.Y."/>
            <person name="Sohng J.K."/>
        </authorList>
    </citation>
    <scope>NUCLEOTIDE SEQUENCE</scope>
    <source>
        <tissue evidence="1">Leaf</tissue>
    </source>
</reference>
<dbReference type="Proteomes" id="UP000634136">
    <property type="component" value="Unassembled WGS sequence"/>
</dbReference>
<dbReference type="PANTHER" id="PTHR31973">
    <property type="entry name" value="POLYPROTEIN, PUTATIVE-RELATED"/>
    <property type="match status" value="1"/>
</dbReference>
<gene>
    <name evidence="1" type="ORF">G2W53_029061</name>
</gene>
<dbReference type="AlphaFoldDB" id="A0A834WAB8"/>
<comment type="caution">
    <text evidence="1">The sequence shown here is derived from an EMBL/GenBank/DDBJ whole genome shotgun (WGS) entry which is preliminary data.</text>
</comment>
<proteinExistence type="predicted"/>
<evidence type="ECO:0000313" key="2">
    <source>
        <dbReference type="Proteomes" id="UP000634136"/>
    </source>
</evidence>